<dbReference type="Proteomes" id="UP000000486">
    <property type="component" value="Chromosome"/>
</dbReference>
<dbReference type="EMBL" id="CP002816">
    <property type="protein sequence ID" value="AEH93687.1"/>
    <property type="molecule type" value="Genomic_DNA"/>
</dbReference>
<dbReference type="PATRIC" id="fig|1030009.3.peg.2672"/>
<accession>A0A0E0UYZ6</accession>
<evidence type="ECO:0000313" key="1">
    <source>
        <dbReference type="EMBL" id="AEH93687.1"/>
    </source>
</evidence>
<reference evidence="1 2" key="1">
    <citation type="journal article" date="2011" name="J. Bacteriol.">
        <title>Genome sequence of the nonpathogenic Listeria monocytogenes serovar 4a strain M7.</title>
        <authorList>
            <person name="Chen J."/>
            <person name="Xia Y."/>
            <person name="Cheng C."/>
            <person name="Fang C."/>
            <person name="Shan Y."/>
            <person name="Jin G."/>
            <person name="Fang W."/>
        </authorList>
    </citation>
    <scope>NUCLEOTIDE SEQUENCE [LARGE SCALE GENOMIC DNA]</scope>
    <source>
        <strain evidence="1 2">M7</strain>
    </source>
</reference>
<protein>
    <submittedName>
        <fullName evidence="1">Uncharacterized protein</fullName>
    </submittedName>
</protein>
<dbReference type="HOGENOM" id="CLU_1711029_0_0_9"/>
<organism evidence="1 2">
    <name type="scientific">Listeria monocytogenes serotype 4a (strain M7)</name>
    <dbReference type="NCBI Taxonomy" id="1030009"/>
    <lineage>
        <taxon>Bacteria</taxon>
        <taxon>Bacillati</taxon>
        <taxon>Bacillota</taxon>
        <taxon>Bacilli</taxon>
        <taxon>Bacillales</taxon>
        <taxon>Listeriaceae</taxon>
        <taxon>Listeria</taxon>
    </lineage>
</organism>
<name>A0A0E0UYZ6_LISMM</name>
<dbReference type="KEGG" id="lmq:LMM7_2682"/>
<proteinExistence type="predicted"/>
<gene>
    <name evidence="1" type="ordered locus">LMM7_2682</name>
</gene>
<evidence type="ECO:0000313" key="2">
    <source>
        <dbReference type="Proteomes" id="UP000000486"/>
    </source>
</evidence>
<dbReference type="RefSeq" id="WP_012582387.1">
    <property type="nucleotide sequence ID" value="NC_017537.1"/>
</dbReference>
<sequence>MKHGQWMLNGTDGDRWEACEYFDTNEEAIFYGIELLTEYNSLDNKQRRDYDLSDGLNLYPCEHENIYTFFVGQIEEVEFPTEVDTLLENIAQCVYDEVGECGEEYLNDVTQEHKEQLSDLIYEWAKQRDYLPSCFKIEMVEEIDIRSFEEVAE</sequence>
<dbReference type="AlphaFoldDB" id="A0A0E0UYZ6"/>